<dbReference type="EC" id="4.2.2.29" evidence="7"/>
<accession>A0A6H9XSS5</accession>
<proteinExistence type="inferred from homology"/>
<dbReference type="InterPro" id="IPR003770">
    <property type="entry name" value="MLTG-like"/>
</dbReference>
<dbReference type="GO" id="GO:0005886">
    <property type="term" value="C:plasma membrane"/>
    <property type="evidence" value="ECO:0007669"/>
    <property type="project" value="UniProtKB-UniRule"/>
</dbReference>
<dbReference type="Gene3D" id="3.30.1490.480">
    <property type="entry name" value="Endolytic murein transglycosylase"/>
    <property type="match status" value="1"/>
</dbReference>
<evidence type="ECO:0000313" key="8">
    <source>
        <dbReference type="EMBL" id="SPW30665.1"/>
    </source>
</evidence>
<evidence type="ECO:0000313" key="9">
    <source>
        <dbReference type="Proteomes" id="UP000249886"/>
    </source>
</evidence>
<dbReference type="EMBL" id="UARK01000023">
    <property type="protein sequence ID" value="SPW30665.1"/>
    <property type="molecule type" value="Genomic_DNA"/>
</dbReference>
<dbReference type="GO" id="GO:0009252">
    <property type="term" value="P:peptidoglycan biosynthetic process"/>
    <property type="evidence" value="ECO:0007669"/>
    <property type="project" value="UniProtKB-UniRule"/>
</dbReference>
<keyword evidence="3 7" id="KW-1133">Transmembrane helix</keyword>
<dbReference type="PANTHER" id="PTHR30518:SF2">
    <property type="entry name" value="ENDOLYTIC MUREIN TRANSGLYCOSYLASE"/>
    <property type="match status" value="1"/>
</dbReference>
<dbReference type="GeneID" id="84573979"/>
<dbReference type="Gene3D" id="3.30.160.60">
    <property type="entry name" value="Classic Zinc Finger"/>
    <property type="match status" value="1"/>
</dbReference>
<dbReference type="NCBIfam" id="TIGR00247">
    <property type="entry name" value="endolytic transglycosylase MltG"/>
    <property type="match status" value="1"/>
</dbReference>
<protein>
    <recommendedName>
        <fullName evidence="7">Endolytic murein transglycosylase</fullName>
        <ecNumber evidence="7">4.2.2.29</ecNumber>
    </recommendedName>
    <alternativeName>
        <fullName evidence="7">Peptidoglycan lytic transglycosylase</fullName>
    </alternativeName>
    <alternativeName>
        <fullName evidence="7">Peptidoglycan polymerization terminase</fullName>
    </alternativeName>
</protein>
<dbReference type="HAMAP" id="MF_02065">
    <property type="entry name" value="MltG"/>
    <property type="match status" value="1"/>
</dbReference>
<sequence>MRKVKYVKRRQRGAAVLLASLILLLGAAIYIGTQLATTSTRDYKGSGNGQYELITVKDGQTLSELGPELKQRGIIANESVFQTATYNNPNASNFKPGVYRLQHEMSVKAALAALLDPKNKIEALAVNGGDGLMDVKGVGGGENDVRYGIFSKISKVTCFENSDHCITIEALQQEASTANLQELGVPAWAIEPVTRRGADPKRLEGLIAPGEYTIDPKSDAKAILKDLITKSAQEYQKTNIESRAQVIGLSPYELLTAASLVEREAPANDFGKVARVILNRLHKPMKLEFDSTVNYDLPEVEVATTDADRNRQTPWNTYAKEGLPETPIASASIKAIEAMENPEEGKWLFFVTVDKNGRTVFSDTYEQHLAAVEEAQKGDVLNSRRQ</sequence>
<evidence type="ECO:0000256" key="1">
    <source>
        <dbReference type="ARBA" id="ARBA00022475"/>
    </source>
</evidence>
<dbReference type="PANTHER" id="PTHR30518">
    <property type="entry name" value="ENDOLYTIC MUREIN TRANSGLYCOSYLASE"/>
    <property type="match status" value="1"/>
</dbReference>
<dbReference type="RefSeq" id="WP_005521006.1">
    <property type="nucleotide sequence ID" value="NZ_CAUOLB010000023.1"/>
</dbReference>
<reference evidence="8 9" key="1">
    <citation type="submission" date="2018-06" db="EMBL/GenBank/DDBJ databases">
        <authorList>
            <consortium name="Pathogen Informatics"/>
            <person name="Doyle S."/>
        </authorList>
    </citation>
    <scope>NUCLEOTIDE SEQUENCE [LARGE SCALE GENOMIC DNA]</scope>
    <source>
        <strain evidence="8 9">NCTC10254</strain>
    </source>
</reference>
<gene>
    <name evidence="8" type="primary">yceG</name>
    <name evidence="7" type="synonym">mltG</name>
    <name evidence="8" type="ORF">NCTC10254_01766</name>
</gene>
<comment type="catalytic activity">
    <reaction evidence="7">
        <text>a peptidoglycan chain = a peptidoglycan chain with N-acetyl-1,6-anhydromuramyl-[peptide] at the reducing end + a peptidoglycan chain with N-acetylglucosamine at the non-reducing end.</text>
        <dbReference type="EC" id="4.2.2.29"/>
    </reaction>
</comment>
<dbReference type="GO" id="GO:0071555">
    <property type="term" value="P:cell wall organization"/>
    <property type="evidence" value="ECO:0007669"/>
    <property type="project" value="UniProtKB-KW"/>
</dbReference>
<organism evidence="8 9">
    <name type="scientific">Corynebacterium matruchotii</name>
    <dbReference type="NCBI Taxonomy" id="43768"/>
    <lineage>
        <taxon>Bacteria</taxon>
        <taxon>Bacillati</taxon>
        <taxon>Actinomycetota</taxon>
        <taxon>Actinomycetes</taxon>
        <taxon>Mycobacteriales</taxon>
        <taxon>Corynebacteriaceae</taxon>
        <taxon>Corynebacterium</taxon>
    </lineage>
</organism>
<dbReference type="Proteomes" id="UP000249886">
    <property type="component" value="Unassembled WGS sequence"/>
</dbReference>
<evidence type="ECO:0000256" key="2">
    <source>
        <dbReference type="ARBA" id="ARBA00022692"/>
    </source>
</evidence>
<keyword evidence="4 7" id="KW-0472">Membrane</keyword>
<comment type="caution">
    <text evidence="8">The sequence shown here is derived from an EMBL/GenBank/DDBJ whole genome shotgun (WGS) entry which is preliminary data.</text>
</comment>
<evidence type="ECO:0000256" key="4">
    <source>
        <dbReference type="ARBA" id="ARBA00023136"/>
    </source>
</evidence>
<dbReference type="AlphaFoldDB" id="A0A6H9XSS5"/>
<keyword evidence="2 7" id="KW-0812">Transmembrane</keyword>
<evidence type="ECO:0000256" key="5">
    <source>
        <dbReference type="ARBA" id="ARBA00023239"/>
    </source>
</evidence>
<evidence type="ECO:0000256" key="3">
    <source>
        <dbReference type="ARBA" id="ARBA00022989"/>
    </source>
</evidence>
<comment type="function">
    <text evidence="7">Functions as a peptidoglycan terminase that cleaves nascent peptidoglycan strands endolytically to terminate their elongation.</text>
</comment>
<comment type="similarity">
    <text evidence="7">Belongs to the transglycosylase MltG family.</text>
</comment>
<name>A0A6H9XSS5_9CORY</name>
<evidence type="ECO:0000256" key="6">
    <source>
        <dbReference type="ARBA" id="ARBA00023316"/>
    </source>
</evidence>
<evidence type="ECO:0000256" key="7">
    <source>
        <dbReference type="HAMAP-Rule" id="MF_02065"/>
    </source>
</evidence>
<dbReference type="Pfam" id="PF02618">
    <property type="entry name" value="YceG"/>
    <property type="match status" value="1"/>
</dbReference>
<dbReference type="GO" id="GO:0008932">
    <property type="term" value="F:lytic endotransglycosylase activity"/>
    <property type="evidence" value="ECO:0007669"/>
    <property type="project" value="UniProtKB-UniRule"/>
</dbReference>
<keyword evidence="6 7" id="KW-0961">Cell wall biogenesis/degradation</keyword>
<keyword evidence="1 7" id="KW-1003">Cell membrane</keyword>
<keyword evidence="5 7" id="KW-0456">Lyase</keyword>
<feature type="site" description="Important for catalytic activity" evidence="7">
    <location>
        <position position="264"/>
    </location>
</feature>